<dbReference type="SMART" id="SM00088">
    <property type="entry name" value="PINT"/>
    <property type="match status" value="1"/>
</dbReference>
<accession>A0ABP0C6Q5</accession>
<comment type="similarity">
    <text evidence="3">Belongs to the CSN4 family.</text>
</comment>
<proteinExistence type="inferred from homology"/>
<dbReference type="InterPro" id="IPR036390">
    <property type="entry name" value="WH_DNA-bd_sf"/>
</dbReference>
<dbReference type="Gene3D" id="1.10.10.10">
    <property type="entry name" value="Winged helix-like DNA-binding domain superfamily/Winged helix DNA-binding domain"/>
    <property type="match status" value="1"/>
</dbReference>
<evidence type="ECO:0000256" key="5">
    <source>
        <dbReference type="ARBA" id="ARBA00022490"/>
    </source>
</evidence>
<dbReference type="Pfam" id="PF01399">
    <property type="entry name" value="PCI"/>
    <property type="match status" value="1"/>
</dbReference>
<dbReference type="PANTHER" id="PTHR10855:SF2">
    <property type="entry name" value="COP9 SIGNALOSOME COMPLEX SUBUNIT 4"/>
    <property type="match status" value="1"/>
</dbReference>
<feature type="domain" description="PCI" evidence="8">
    <location>
        <begin position="197"/>
        <end position="367"/>
    </location>
</feature>
<evidence type="ECO:0000256" key="7">
    <source>
        <dbReference type="ARBA" id="ARBA00023242"/>
    </source>
</evidence>
<dbReference type="InterPro" id="IPR000717">
    <property type="entry name" value="PCI_dom"/>
</dbReference>
<evidence type="ECO:0000259" key="8">
    <source>
        <dbReference type="PROSITE" id="PS50250"/>
    </source>
</evidence>
<evidence type="ECO:0000313" key="10">
    <source>
        <dbReference type="Proteomes" id="UP001642482"/>
    </source>
</evidence>
<evidence type="ECO:0000256" key="3">
    <source>
        <dbReference type="ARBA" id="ARBA00010417"/>
    </source>
</evidence>
<comment type="caution">
    <text evidence="9">The sequence shown here is derived from an EMBL/GenBank/DDBJ whole genome shotgun (WGS) entry which is preliminary data.</text>
</comment>
<sequence>MASDKLTKRLAALDPVNPGPGLLDIMLEFKSLSGPQTIQDDLITMCNRTFQISLGIVAARQILDKLIDTLRSYEDNAVWIAVGDHLAKKIEEATHHTSFLEQLAAVYEMVATAHEDNEDYDLAARKLALIPLDSSQRRVSQEDKVRVWVRIVRDYLEIDDSTAAESYLNKLKSVIFDVHDQELNLHFKLSQARINDAKREFLAASTGYHDISYSPAIAEEERLHTLSMAIKCAILAPAGPTRSRVLGRLYKDDRAAGLVDEFSILEKMFLNRLLTPAEVDKFSKSLQPHQLATTADGSTVLAKAVVEHNLLGVSLLYRNIPLNNLAKLLGLDAAKAEETTARMIEQGRLLGRIDQIEGLVWFEGGEASGETGSGRTESAVDKELRQWDVNVQSLAEEVETISNALQQVYPNFVAQNLVV</sequence>
<protein>
    <recommendedName>
        <fullName evidence="4">COP9 signalosome complex subunit 4</fullName>
    </recommendedName>
</protein>
<dbReference type="PANTHER" id="PTHR10855">
    <property type="entry name" value="26S PROTEASOME NON-ATPASE REGULATORY SUBUNIT 12/COP9 SIGNALOSOME COMPLEX SUBUNIT 4"/>
    <property type="match status" value="1"/>
</dbReference>
<name>A0ABP0C6Q5_9PEZI</name>
<organism evidence="9 10">
    <name type="scientific">Sporothrix eucalyptigena</name>
    <dbReference type="NCBI Taxonomy" id="1812306"/>
    <lineage>
        <taxon>Eukaryota</taxon>
        <taxon>Fungi</taxon>
        <taxon>Dikarya</taxon>
        <taxon>Ascomycota</taxon>
        <taxon>Pezizomycotina</taxon>
        <taxon>Sordariomycetes</taxon>
        <taxon>Sordariomycetidae</taxon>
        <taxon>Ophiostomatales</taxon>
        <taxon>Ophiostomataceae</taxon>
        <taxon>Sporothrix</taxon>
    </lineage>
</organism>
<dbReference type="SUPFAM" id="SSF46785">
    <property type="entry name" value="Winged helix' DNA-binding domain"/>
    <property type="match status" value="1"/>
</dbReference>
<dbReference type="Proteomes" id="UP001642482">
    <property type="component" value="Unassembled WGS sequence"/>
</dbReference>
<keyword evidence="7" id="KW-0539">Nucleus</keyword>
<keyword evidence="10" id="KW-1185">Reference proteome</keyword>
<gene>
    <name evidence="9" type="ORF">SEUCBS140593_006662</name>
</gene>
<keyword evidence="5" id="KW-0963">Cytoplasm</keyword>
<keyword evidence="6" id="KW-0736">Signalosome</keyword>
<dbReference type="InterPro" id="IPR054559">
    <property type="entry name" value="PSMD12-CSN4-like_N"/>
</dbReference>
<evidence type="ECO:0000256" key="4">
    <source>
        <dbReference type="ARBA" id="ARBA00014881"/>
    </source>
</evidence>
<evidence type="ECO:0000256" key="2">
    <source>
        <dbReference type="ARBA" id="ARBA00004496"/>
    </source>
</evidence>
<evidence type="ECO:0000256" key="1">
    <source>
        <dbReference type="ARBA" id="ARBA00004123"/>
    </source>
</evidence>
<dbReference type="EMBL" id="CAWUHD010000074">
    <property type="protein sequence ID" value="CAK7227694.1"/>
    <property type="molecule type" value="Genomic_DNA"/>
</dbReference>
<reference evidence="9 10" key="1">
    <citation type="submission" date="2024-01" db="EMBL/GenBank/DDBJ databases">
        <authorList>
            <person name="Allen C."/>
            <person name="Tagirdzhanova G."/>
        </authorList>
    </citation>
    <scope>NUCLEOTIDE SEQUENCE [LARGE SCALE GENOMIC DNA]</scope>
</reference>
<evidence type="ECO:0000313" key="9">
    <source>
        <dbReference type="EMBL" id="CAK7227694.1"/>
    </source>
</evidence>
<dbReference type="InterPro" id="IPR036388">
    <property type="entry name" value="WH-like_DNA-bd_sf"/>
</dbReference>
<evidence type="ECO:0000256" key="6">
    <source>
        <dbReference type="ARBA" id="ARBA00022790"/>
    </source>
</evidence>
<comment type="subcellular location">
    <subcellularLocation>
        <location evidence="2">Cytoplasm</location>
    </subcellularLocation>
    <subcellularLocation>
        <location evidence="1">Nucleus</location>
    </subcellularLocation>
</comment>
<dbReference type="InterPro" id="IPR040134">
    <property type="entry name" value="PSMD12/CSN4"/>
</dbReference>
<dbReference type="PROSITE" id="PS50250">
    <property type="entry name" value="PCI"/>
    <property type="match status" value="1"/>
</dbReference>
<dbReference type="Pfam" id="PF22241">
    <property type="entry name" value="PSMD12-CSN4_N"/>
    <property type="match status" value="1"/>
</dbReference>